<dbReference type="GO" id="GO:0004672">
    <property type="term" value="F:protein kinase activity"/>
    <property type="evidence" value="ECO:0007669"/>
    <property type="project" value="InterPro"/>
</dbReference>
<dbReference type="OrthoDB" id="194358at2759"/>
<dbReference type="EMBL" id="UZAH01032627">
    <property type="protein sequence ID" value="VDP22944.1"/>
    <property type="molecule type" value="Genomic_DNA"/>
</dbReference>
<name>A0A183GF65_HELPZ</name>
<accession>A0A3P8CTA3</accession>
<dbReference type="Proteomes" id="UP000050761">
    <property type="component" value="Unassembled WGS sequence"/>
</dbReference>
<sequence length="175" mass="20223">MKEDPEISIPSLTTTLERTHPTSSDGCRKVLDLWEYAMKTEMVEGDKLKLRLKIEVMVLSICHDVSDPKKKEHFVALLDRGKTDKFKFMVMGLVGPSLEDIRREILYRDFSKPTAMNASLQTLQAIWDLHDVGYLHRDIKPQNYAIGLGEYEKVIYMLDFGIARKYRVGDTKQVK</sequence>
<dbReference type="PANTHER" id="PTHR11909">
    <property type="entry name" value="CASEIN KINASE-RELATED"/>
    <property type="match status" value="1"/>
</dbReference>
<dbReference type="GO" id="GO:0005524">
    <property type="term" value="F:ATP binding"/>
    <property type="evidence" value="ECO:0007669"/>
    <property type="project" value="InterPro"/>
</dbReference>
<reference evidence="2 3" key="1">
    <citation type="submission" date="2018-11" db="EMBL/GenBank/DDBJ databases">
        <authorList>
            <consortium name="Pathogen Informatics"/>
        </authorList>
    </citation>
    <scope>NUCLEOTIDE SEQUENCE [LARGE SCALE GENOMIC DNA]</scope>
</reference>
<dbReference type="SUPFAM" id="SSF56112">
    <property type="entry name" value="Protein kinase-like (PK-like)"/>
    <property type="match status" value="1"/>
</dbReference>
<evidence type="ECO:0000313" key="2">
    <source>
        <dbReference type="EMBL" id="VDP22944.1"/>
    </source>
</evidence>
<evidence type="ECO:0000313" key="4">
    <source>
        <dbReference type="WBParaSite" id="HPBE_0002102101-mRNA-1"/>
    </source>
</evidence>
<dbReference type="WBParaSite" id="HPBE_0002102101-mRNA-1">
    <property type="protein sequence ID" value="HPBE_0002102101-mRNA-1"/>
    <property type="gene ID" value="HPBE_0002102101"/>
</dbReference>
<keyword evidence="3" id="KW-1185">Reference proteome</keyword>
<accession>A0A183GF65</accession>
<reference evidence="4" key="2">
    <citation type="submission" date="2019-09" db="UniProtKB">
        <authorList>
            <consortium name="WormBaseParasite"/>
        </authorList>
    </citation>
    <scope>IDENTIFICATION</scope>
</reference>
<organism evidence="3 4">
    <name type="scientific">Heligmosomoides polygyrus</name>
    <name type="common">Parasitic roundworm</name>
    <dbReference type="NCBI Taxonomy" id="6339"/>
    <lineage>
        <taxon>Eukaryota</taxon>
        <taxon>Metazoa</taxon>
        <taxon>Ecdysozoa</taxon>
        <taxon>Nematoda</taxon>
        <taxon>Chromadorea</taxon>
        <taxon>Rhabditida</taxon>
        <taxon>Rhabditina</taxon>
        <taxon>Rhabditomorpha</taxon>
        <taxon>Strongyloidea</taxon>
        <taxon>Heligmosomidae</taxon>
        <taxon>Heligmosomoides</taxon>
    </lineage>
</organism>
<dbReference type="AlphaFoldDB" id="A0A183GF65"/>
<dbReference type="Pfam" id="PF00069">
    <property type="entry name" value="Pkinase"/>
    <property type="match status" value="1"/>
</dbReference>
<feature type="domain" description="Protein kinase" evidence="1">
    <location>
        <begin position="1"/>
        <end position="175"/>
    </location>
</feature>
<dbReference type="PROSITE" id="PS50011">
    <property type="entry name" value="PROTEIN_KINASE_DOM"/>
    <property type="match status" value="1"/>
</dbReference>
<proteinExistence type="predicted"/>
<dbReference type="InterPro" id="IPR000719">
    <property type="entry name" value="Prot_kinase_dom"/>
</dbReference>
<evidence type="ECO:0000259" key="1">
    <source>
        <dbReference type="PROSITE" id="PS50011"/>
    </source>
</evidence>
<dbReference type="InterPro" id="IPR050235">
    <property type="entry name" value="CK1_Ser-Thr_kinase"/>
</dbReference>
<protein>
    <submittedName>
        <fullName evidence="4">Protein kinase domain-containing protein</fullName>
    </submittedName>
</protein>
<dbReference type="InterPro" id="IPR011009">
    <property type="entry name" value="Kinase-like_dom_sf"/>
</dbReference>
<dbReference type="Gene3D" id="1.10.510.10">
    <property type="entry name" value="Transferase(Phosphotransferase) domain 1"/>
    <property type="match status" value="1"/>
</dbReference>
<gene>
    <name evidence="2" type="ORF">HPBE_LOCUS21020</name>
</gene>
<evidence type="ECO:0000313" key="3">
    <source>
        <dbReference type="Proteomes" id="UP000050761"/>
    </source>
</evidence>